<comment type="caution">
    <text evidence="3">The sequence shown here is derived from an EMBL/GenBank/DDBJ whole genome shotgun (WGS) entry which is preliminary data.</text>
</comment>
<dbReference type="AlphaFoldDB" id="A0A6A1VM17"/>
<evidence type="ECO:0000256" key="2">
    <source>
        <dbReference type="SAM" id="MobiDB-lite"/>
    </source>
</evidence>
<evidence type="ECO:0000313" key="3">
    <source>
        <dbReference type="EMBL" id="KAB1212967.1"/>
    </source>
</evidence>
<organism evidence="3 4">
    <name type="scientific">Morella rubra</name>
    <name type="common">Chinese bayberry</name>
    <dbReference type="NCBI Taxonomy" id="262757"/>
    <lineage>
        <taxon>Eukaryota</taxon>
        <taxon>Viridiplantae</taxon>
        <taxon>Streptophyta</taxon>
        <taxon>Embryophyta</taxon>
        <taxon>Tracheophyta</taxon>
        <taxon>Spermatophyta</taxon>
        <taxon>Magnoliopsida</taxon>
        <taxon>eudicotyledons</taxon>
        <taxon>Gunneridae</taxon>
        <taxon>Pentapetalae</taxon>
        <taxon>rosids</taxon>
        <taxon>fabids</taxon>
        <taxon>Fagales</taxon>
        <taxon>Myricaceae</taxon>
        <taxon>Morella</taxon>
    </lineage>
</organism>
<feature type="coiled-coil region" evidence="1">
    <location>
        <begin position="153"/>
        <end position="190"/>
    </location>
</feature>
<gene>
    <name evidence="3" type="ORF">CJ030_MR5G005113</name>
</gene>
<protein>
    <submittedName>
        <fullName evidence="3">Uncharacterized protein</fullName>
    </submittedName>
</protein>
<evidence type="ECO:0000256" key="1">
    <source>
        <dbReference type="SAM" id="Coils"/>
    </source>
</evidence>
<proteinExistence type="predicted"/>
<dbReference type="EMBL" id="RXIC02000023">
    <property type="protein sequence ID" value="KAB1212967.1"/>
    <property type="molecule type" value="Genomic_DNA"/>
</dbReference>
<name>A0A6A1VM17_9ROSI</name>
<sequence>MVEEDDFIDDETTTPAKRGSGKSRGVTFAKVRASSKMPVNIPDGHRAQMERSRINTNNKVKSKAHHIGGSRPFVWHRKKLEKMVEIQSQSTTESGAPKDVDIFTQVLGTRSGYVRGLGHSVKPIAASSSTLSIQRDPEIVHELEATKATIKELKARQSEYDILKNQQAEMQEAQRQIQEQLQLLKTQLAQRDS</sequence>
<feature type="region of interest" description="Disordered" evidence="2">
    <location>
        <begin position="1"/>
        <end position="26"/>
    </location>
</feature>
<dbReference type="Proteomes" id="UP000516437">
    <property type="component" value="Chromosome 5"/>
</dbReference>
<reference evidence="3 4" key="1">
    <citation type="journal article" date="2019" name="Plant Biotechnol. J.">
        <title>The red bayberry genome and genetic basis of sex determination.</title>
        <authorList>
            <person name="Jia H.M."/>
            <person name="Jia H.J."/>
            <person name="Cai Q.L."/>
            <person name="Wang Y."/>
            <person name="Zhao H.B."/>
            <person name="Yang W.F."/>
            <person name="Wang G.Y."/>
            <person name="Li Y.H."/>
            <person name="Zhan D.L."/>
            <person name="Shen Y.T."/>
            <person name="Niu Q.F."/>
            <person name="Chang L."/>
            <person name="Qiu J."/>
            <person name="Zhao L."/>
            <person name="Xie H.B."/>
            <person name="Fu W.Y."/>
            <person name="Jin J."/>
            <person name="Li X.W."/>
            <person name="Jiao Y."/>
            <person name="Zhou C.C."/>
            <person name="Tu T."/>
            <person name="Chai C.Y."/>
            <person name="Gao J.L."/>
            <person name="Fan L.J."/>
            <person name="van de Weg E."/>
            <person name="Wang J.Y."/>
            <person name="Gao Z.S."/>
        </authorList>
    </citation>
    <scope>NUCLEOTIDE SEQUENCE [LARGE SCALE GENOMIC DNA]</scope>
    <source>
        <tissue evidence="3">Leaves</tissue>
    </source>
</reference>
<evidence type="ECO:0000313" key="4">
    <source>
        <dbReference type="Proteomes" id="UP000516437"/>
    </source>
</evidence>
<dbReference type="OrthoDB" id="1921870at2759"/>
<keyword evidence="4" id="KW-1185">Reference proteome</keyword>
<accession>A0A6A1VM17</accession>
<feature type="compositionally biased region" description="Acidic residues" evidence="2">
    <location>
        <begin position="1"/>
        <end position="12"/>
    </location>
</feature>
<keyword evidence="1" id="KW-0175">Coiled coil</keyword>